<accession>A0A7C2SFB9</accession>
<reference evidence="2" key="1">
    <citation type="journal article" date="2020" name="mSystems">
        <title>Genome- and Community-Level Interaction Insights into Carbon Utilization and Element Cycling Functions of Hydrothermarchaeota in Hydrothermal Sediment.</title>
        <authorList>
            <person name="Zhou Z."/>
            <person name="Liu Y."/>
            <person name="Xu W."/>
            <person name="Pan J."/>
            <person name="Luo Z.H."/>
            <person name="Li M."/>
        </authorList>
    </citation>
    <scope>NUCLEOTIDE SEQUENCE [LARGE SCALE GENOMIC DNA]</scope>
    <source>
        <strain evidence="2">SpSt-12</strain>
    </source>
</reference>
<dbReference type="Pfam" id="PF02254">
    <property type="entry name" value="TrkA_N"/>
    <property type="match status" value="1"/>
</dbReference>
<dbReference type="EMBL" id="DSCQ01000095">
    <property type="protein sequence ID" value="HET21903.1"/>
    <property type="molecule type" value="Genomic_DNA"/>
</dbReference>
<dbReference type="SUPFAM" id="SSF64182">
    <property type="entry name" value="DHH phosphoesterases"/>
    <property type="match status" value="1"/>
</dbReference>
<sequence>MTENGRYDYIVIGSEAAGVGLVRELTAAGKKVLAVDRSKEKIELLEDEGFDAIIADPTDENFYRNLNLKGVSAVLITSSEDELNLNVLKALRSVSDVYTIVRVSSPKKKEEFEGAGANLIVLVPDAVKQAFMDKIKKMETLKKIESFKKILESLRGKRLGIFTHDNPDPDSMSSAYALREIAKQFDVIADILYYGEILHQKNRAMVNLLDIPMIRAKEVDLSLYDAFAIVDSSGPGVNNSIPPETDISIVIDHHPAEKVIADFYDIREDVGATATILTEYIRELKITPSKILATALFFGIKSETDEFKRNTRTADFLACAFLYPFVDHDLIEKIESPSLSTETLDILGTAIKNRQAYSSFLISFAGFINDRDALPQAADFLLKLEGISTVVVFGIIKDKVYVSARNKDVRIHIGEVLRRAFGDVGSAGGHAHAAGAQIPLGIFGETNERDLLAKLITEAITKRLLSAVGMEQS</sequence>
<dbReference type="Gene3D" id="3.90.1640.10">
    <property type="entry name" value="inorganic pyrophosphatase (n-terminal core)"/>
    <property type="match status" value="1"/>
</dbReference>
<feature type="domain" description="RCK N-terminal" evidence="1">
    <location>
        <begin position="6"/>
        <end position="122"/>
    </location>
</feature>
<dbReference type="InterPro" id="IPR051319">
    <property type="entry name" value="Oligoribo/pAp-PDE_c-di-AMP_PDE"/>
</dbReference>
<dbReference type="InterPro" id="IPR001667">
    <property type="entry name" value="DDH_dom"/>
</dbReference>
<dbReference type="Gene3D" id="3.40.50.720">
    <property type="entry name" value="NAD(P)-binding Rossmann-like Domain"/>
    <property type="match status" value="1"/>
</dbReference>
<organism evidence="2">
    <name type="scientific">Archaeoglobus fulgidus</name>
    <dbReference type="NCBI Taxonomy" id="2234"/>
    <lineage>
        <taxon>Archaea</taxon>
        <taxon>Methanobacteriati</taxon>
        <taxon>Methanobacteriota</taxon>
        <taxon>Archaeoglobi</taxon>
        <taxon>Archaeoglobales</taxon>
        <taxon>Archaeoglobaceae</taxon>
        <taxon>Archaeoglobus</taxon>
    </lineage>
</organism>
<dbReference type="InterPro" id="IPR003156">
    <property type="entry name" value="DHHA1_dom"/>
</dbReference>
<gene>
    <name evidence="2" type="ORF">ENN70_07575</name>
</gene>
<dbReference type="InterPro" id="IPR038763">
    <property type="entry name" value="DHH_sf"/>
</dbReference>
<dbReference type="InterPro" id="IPR003148">
    <property type="entry name" value="RCK_N"/>
</dbReference>
<dbReference type="GO" id="GO:0003676">
    <property type="term" value="F:nucleic acid binding"/>
    <property type="evidence" value="ECO:0007669"/>
    <property type="project" value="InterPro"/>
</dbReference>
<dbReference type="Pfam" id="PF01368">
    <property type="entry name" value="DHH"/>
    <property type="match status" value="1"/>
</dbReference>
<dbReference type="GO" id="GO:0006813">
    <property type="term" value="P:potassium ion transport"/>
    <property type="evidence" value="ECO:0007669"/>
    <property type="project" value="InterPro"/>
</dbReference>
<dbReference type="PROSITE" id="PS51201">
    <property type="entry name" value="RCK_N"/>
    <property type="match status" value="1"/>
</dbReference>
<name>A0A7C2SFB9_ARCFL</name>
<dbReference type="InterPro" id="IPR036291">
    <property type="entry name" value="NAD(P)-bd_dom_sf"/>
</dbReference>
<dbReference type="AlphaFoldDB" id="A0A7C2SFB9"/>
<dbReference type="Pfam" id="PF02272">
    <property type="entry name" value="DHHA1"/>
    <property type="match status" value="1"/>
</dbReference>
<comment type="caution">
    <text evidence="2">The sequence shown here is derived from an EMBL/GenBank/DDBJ whole genome shotgun (WGS) entry which is preliminary data.</text>
</comment>
<dbReference type="PANTHER" id="PTHR47618:SF1">
    <property type="entry name" value="BIFUNCTIONAL OLIGORIBONUCLEASE AND PAP PHOSPHATASE NRNA"/>
    <property type="match status" value="1"/>
</dbReference>
<dbReference type="PANTHER" id="PTHR47618">
    <property type="entry name" value="BIFUNCTIONAL OLIGORIBONUCLEASE AND PAP PHOSPHATASE NRNA"/>
    <property type="match status" value="1"/>
</dbReference>
<evidence type="ECO:0000259" key="1">
    <source>
        <dbReference type="PROSITE" id="PS51201"/>
    </source>
</evidence>
<proteinExistence type="predicted"/>
<dbReference type="SUPFAM" id="SSF51735">
    <property type="entry name" value="NAD(P)-binding Rossmann-fold domains"/>
    <property type="match status" value="1"/>
</dbReference>
<protein>
    <submittedName>
        <fullName evidence="2">Potassium transporter TrkA</fullName>
    </submittedName>
</protein>
<evidence type="ECO:0000313" key="2">
    <source>
        <dbReference type="EMBL" id="HET21903.1"/>
    </source>
</evidence>
<dbReference type="Gene3D" id="3.10.310.30">
    <property type="match status" value="1"/>
</dbReference>